<gene>
    <name evidence="2" type="ORF">Ddye_020830</name>
</gene>
<reference evidence="2" key="1">
    <citation type="journal article" date="2023" name="Plant J.">
        <title>Genome sequences and population genomics provide insights into the demographic history, inbreeding, and mutation load of two 'living fossil' tree species of Dipteronia.</title>
        <authorList>
            <person name="Feng Y."/>
            <person name="Comes H.P."/>
            <person name="Chen J."/>
            <person name="Zhu S."/>
            <person name="Lu R."/>
            <person name="Zhang X."/>
            <person name="Li P."/>
            <person name="Qiu J."/>
            <person name="Olsen K.M."/>
            <person name="Qiu Y."/>
        </authorList>
    </citation>
    <scope>NUCLEOTIDE SEQUENCE</scope>
    <source>
        <strain evidence="2">KIB01</strain>
    </source>
</reference>
<dbReference type="EMBL" id="JANJYI010000006">
    <property type="protein sequence ID" value="KAK2645635.1"/>
    <property type="molecule type" value="Genomic_DNA"/>
</dbReference>
<organism evidence="2 3">
    <name type="scientific">Dipteronia dyeriana</name>
    <dbReference type="NCBI Taxonomy" id="168575"/>
    <lineage>
        <taxon>Eukaryota</taxon>
        <taxon>Viridiplantae</taxon>
        <taxon>Streptophyta</taxon>
        <taxon>Embryophyta</taxon>
        <taxon>Tracheophyta</taxon>
        <taxon>Spermatophyta</taxon>
        <taxon>Magnoliopsida</taxon>
        <taxon>eudicotyledons</taxon>
        <taxon>Gunneridae</taxon>
        <taxon>Pentapetalae</taxon>
        <taxon>rosids</taxon>
        <taxon>malvids</taxon>
        <taxon>Sapindales</taxon>
        <taxon>Sapindaceae</taxon>
        <taxon>Hippocastanoideae</taxon>
        <taxon>Acereae</taxon>
        <taxon>Dipteronia</taxon>
    </lineage>
</organism>
<dbReference type="Proteomes" id="UP001280121">
    <property type="component" value="Unassembled WGS sequence"/>
</dbReference>
<keyword evidence="3" id="KW-1185">Reference proteome</keyword>
<protein>
    <recommendedName>
        <fullName evidence="1">DUF1985 domain-containing protein</fullName>
    </recommendedName>
</protein>
<evidence type="ECO:0000313" key="3">
    <source>
        <dbReference type="Proteomes" id="UP001280121"/>
    </source>
</evidence>
<dbReference type="PANTHER" id="PTHR48449">
    <property type="entry name" value="DUF1985 DOMAIN-CONTAINING PROTEIN"/>
    <property type="match status" value="1"/>
</dbReference>
<comment type="caution">
    <text evidence="2">The sequence shown here is derived from an EMBL/GenBank/DDBJ whole genome shotgun (WGS) entry which is preliminary data.</text>
</comment>
<evidence type="ECO:0000259" key="1">
    <source>
        <dbReference type="Pfam" id="PF09331"/>
    </source>
</evidence>
<evidence type="ECO:0000313" key="2">
    <source>
        <dbReference type="EMBL" id="KAK2645635.1"/>
    </source>
</evidence>
<dbReference type="AlphaFoldDB" id="A0AAD9U0G4"/>
<dbReference type="Pfam" id="PF09331">
    <property type="entry name" value="DUF1985"/>
    <property type="match status" value="1"/>
</dbReference>
<dbReference type="InterPro" id="IPR015410">
    <property type="entry name" value="DUF1985"/>
</dbReference>
<dbReference type="PANTHER" id="PTHR48449:SF1">
    <property type="entry name" value="DUF1985 DOMAIN-CONTAINING PROTEIN"/>
    <property type="match status" value="1"/>
</dbReference>
<name>A0AAD9U0G4_9ROSI</name>
<sequence>MRNRLSDLLKTPQEDWELVDEVFEGGILPDHRITVWSVPDTTKYAEVENDIHQQHFPRANEVSLKEIRGVVTVIEFGEAYDVVKLCLIYMLNWILMGVDVRFKIPVWQFRLVEDLDAFDVFPWGTHVYRHSVYSLLIQACA</sequence>
<accession>A0AAD9U0G4</accession>
<feature type="domain" description="DUF1985" evidence="1">
    <location>
        <begin position="45"/>
        <end position="129"/>
    </location>
</feature>
<proteinExistence type="predicted"/>